<dbReference type="EMBL" id="JAAMOW010000008">
    <property type="protein sequence ID" value="NGY06120.1"/>
    <property type="molecule type" value="Genomic_DNA"/>
</dbReference>
<proteinExistence type="predicted"/>
<sequence length="166" mass="18643">MRHLTIVRHAKSSWDSPDLSDFERPLNERGRRDAARMAMWTRRAIGVPDRIVTSPALRAITTARVFADAMGIAHDHLLIQARIYEASLSTLLRLLRGFDDETPHIMLFGHNPGLSELAGALAHCPFDGLPTCAVVHLELPDKRWEDVAEGGGELLRYQFPKELRDA</sequence>
<dbReference type="AlphaFoldDB" id="A0A6M2BUS7"/>
<evidence type="ECO:0000313" key="1">
    <source>
        <dbReference type="EMBL" id="NGY06120.1"/>
    </source>
</evidence>
<keyword evidence="2" id="KW-1185">Reference proteome</keyword>
<dbReference type="CDD" id="cd07067">
    <property type="entry name" value="HP_PGM_like"/>
    <property type="match status" value="1"/>
</dbReference>
<dbReference type="RefSeq" id="WP_166259023.1">
    <property type="nucleotide sequence ID" value="NZ_JAAMOW010000008.1"/>
</dbReference>
<dbReference type="InterPro" id="IPR013078">
    <property type="entry name" value="His_Pase_superF_clade-1"/>
</dbReference>
<protein>
    <recommendedName>
        <fullName evidence="3">Histidine phosphatase family protein</fullName>
    </recommendedName>
</protein>
<dbReference type="Proteomes" id="UP000472676">
    <property type="component" value="Unassembled WGS sequence"/>
</dbReference>
<dbReference type="Gene3D" id="3.40.50.1240">
    <property type="entry name" value="Phosphoglycerate mutase-like"/>
    <property type="match status" value="1"/>
</dbReference>
<dbReference type="InterPro" id="IPR029033">
    <property type="entry name" value="His_PPase_superfam"/>
</dbReference>
<dbReference type="PANTHER" id="PTHR47623:SF1">
    <property type="entry name" value="OS09G0287300 PROTEIN"/>
    <property type="match status" value="1"/>
</dbReference>
<dbReference type="SUPFAM" id="SSF53254">
    <property type="entry name" value="Phosphoglycerate mutase-like"/>
    <property type="match status" value="1"/>
</dbReference>
<organism evidence="1 2">
    <name type="scientific">Solimonas terrae</name>
    <dbReference type="NCBI Taxonomy" id="1396819"/>
    <lineage>
        <taxon>Bacteria</taxon>
        <taxon>Pseudomonadati</taxon>
        <taxon>Pseudomonadota</taxon>
        <taxon>Gammaproteobacteria</taxon>
        <taxon>Nevskiales</taxon>
        <taxon>Nevskiaceae</taxon>
        <taxon>Solimonas</taxon>
    </lineage>
</organism>
<reference evidence="1 2" key="1">
    <citation type="journal article" date="2014" name="Int. J. Syst. Evol. Microbiol.">
        <title>Solimonas terrae sp. nov., isolated from soil.</title>
        <authorList>
            <person name="Kim S.J."/>
            <person name="Moon J.Y."/>
            <person name="Weon H.Y."/>
            <person name="Ahn J.H."/>
            <person name="Chen W.M."/>
            <person name="Kwon S.W."/>
        </authorList>
    </citation>
    <scope>NUCLEOTIDE SEQUENCE [LARGE SCALE GENOMIC DNA]</scope>
    <source>
        <strain evidence="1 2">KIS83-12</strain>
    </source>
</reference>
<accession>A0A6M2BUS7</accession>
<dbReference type="PANTHER" id="PTHR47623">
    <property type="entry name" value="OS09G0287300 PROTEIN"/>
    <property type="match status" value="1"/>
</dbReference>
<dbReference type="SMART" id="SM00855">
    <property type="entry name" value="PGAM"/>
    <property type="match status" value="1"/>
</dbReference>
<evidence type="ECO:0008006" key="3">
    <source>
        <dbReference type="Google" id="ProtNLM"/>
    </source>
</evidence>
<name>A0A6M2BUS7_9GAMM</name>
<evidence type="ECO:0000313" key="2">
    <source>
        <dbReference type="Proteomes" id="UP000472676"/>
    </source>
</evidence>
<dbReference type="Pfam" id="PF00300">
    <property type="entry name" value="His_Phos_1"/>
    <property type="match status" value="1"/>
</dbReference>
<comment type="caution">
    <text evidence="1">The sequence shown here is derived from an EMBL/GenBank/DDBJ whole genome shotgun (WGS) entry which is preliminary data.</text>
</comment>
<gene>
    <name evidence="1" type="ORF">G7Y85_15200</name>
</gene>